<keyword evidence="13" id="KW-1185">Reference proteome</keyword>
<evidence type="ECO:0000256" key="4">
    <source>
        <dbReference type="ARBA" id="ARBA00023239"/>
    </source>
</evidence>
<dbReference type="PANTHER" id="PTHR38042">
    <property type="entry name" value="UROPORPHYRINOGEN-III SYNTHASE, CHLOROPLASTIC"/>
    <property type="match status" value="1"/>
</dbReference>
<sequence>MSEGPGHVGPSRPVLVTRPAGRGDGLVTLLAQHGVVVEHRPLTRLLPVRGPEVDLARERLAAGQYSHLVLTSRTAVEAFCLAESPSADSAGSTGSTGSTGSPGAPALPASLGVPPHTQVVAVGEGTAAALAAIGIRADVVAAGSGAALVEAMPVASSTPTSRVLFPASGAASPTVPEGLRSKGYRVDQVTVYRPEPVDLPEASAQALRTGGYSAMVLTSPMIARRAAAIGIHPSTAILTIGDPTSEAVREAGLRVTLQAEEPTDAALAAVVVRALDLGP</sequence>
<evidence type="ECO:0000256" key="8">
    <source>
        <dbReference type="ARBA" id="ARBA00048617"/>
    </source>
</evidence>
<dbReference type="Proteomes" id="UP001595937">
    <property type="component" value="Unassembled WGS sequence"/>
</dbReference>
<gene>
    <name evidence="12" type="ORF">ACFPK8_00475</name>
</gene>
<protein>
    <recommendedName>
        <fullName evidence="7 9">Uroporphyrinogen-III synthase</fullName>
        <ecNumber evidence="3 9">4.2.1.75</ecNumber>
    </recommendedName>
</protein>
<dbReference type="GeneID" id="303298286"/>
<evidence type="ECO:0000256" key="7">
    <source>
        <dbReference type="ARBA" id="ARBA00040167"/>
    </source>
</evidence>
<feature type="compositionally biased region" description="Low complexity" evidence="10">
    <location>
        <begin position="85"/>
        <end position="106"/>
    </location>
</feature>
<evidence type="ECO:0000256" key="1">
    <source>
        <dbReference type="ARBA" id="ARBA00004772"/>
    </source>
</evidence>
<name>A0ABW0F979_9MICO</name>
<organism evidence="12 13">
    <name type="scientific">Brachybacterium tyrofermentans</name>
    <dbReference type="NCBI Taxonomy" id="47848"/>
    <lineage>
        <taxon>Bacteria</taxon>
        <taxon>Bacillati</taxon>
        <taxon>Actinomycetota</taxon>
        <taxon>Actinomycetes</taxon>
        <taxon>Micrococcales</taxon>
        <taxon>Dermabacteraceae</taxon>
        <taxon>Brachybacterium</taxon>
    </lineage>
</organism>
<feature type="region of interest" description="Disordered" evidence="10">
    <location>
        <begin position="85"/>
        <end position="109"/>
    </location>
</feature>
<dbReference type="EC" id="4.2.1.75" evidence="3 9"/>
<dbReference type="InterPro" id="IPR039793">
    <property type="entry name" value="UROS/Hem4"/>
</dbReference>
<dbReference type="InterPro" id="IPR003754">
    <property type="entry name" value="4pyrrol_synth_uPrphyn_synth"/>
</dbReference>
<evidence type="ECO:0000256" key="9">
    <source>
        <dbReference type="RuleBase" id="RU366031"/>
    </source>
</evidence>
<dbReference type="CDD" id="cd06578">
    <property type="entry name" value="HemD"/>
    <property type="match status" value="1"/>
</dbReference>
<dbReference type="PANTHER" id="PTHR38042:SF1">
    <property type="entry name" value="UROPORPHYRINOGEN-III SYNTHASE, CHLOROPLASTIC"/>
    <property type="match status" value="1"/>
</dbReference>
<evidence type="ECO:0000259" key="11">
    <source>
        <dbReference type="Pfam" id="PF02602"/>
    </source>
</evidence>
<comment type="caution">
    <text evidence="12">The sequence shown here is derived from an EMBL/GenBank/DDBJ whole genome shotgun (WGS) entry which is preliminary data.</text>
</comment>
<comment type="catalytic activity">
    <reaction evidence="8 9">
        <text>hydroxymethylbilane = uroporphyrinogen III + H2O</text>
        <dbReference type="Rhea" id="RHEA:18965"/>
        <dbReference type="ChEBI" id="CHEBI:15377"/>
        <dbReference type="ChEBI" id="CHEBI:57308"/>
        <dbReference type="ChEBI" id="CHEBI:57845"/>
        <dbReference type="EC" id="4.2.1.75"/>
    </reaction>
</comment>
<dbReference type="SUPFAM" id="SSF69618">
    <property type="entry name" value="HemD-like"/>
    <property type="match status" value="1"/>
</dbReference>
<dbReference type="RefSeq" id="WP_193118276.1">
    <property type="nucleotide sequence ID" value="NZ_BAAAIR010000045.1"/>
</dbReference>
<keyword evidence="4 9" id="KW-0456">Lyase</keyword>
<proteinExistence type="inferred from homology"/>
<keyword evidence="5 9" id="KW-0627">Porphyrin biosynthesis</keyword>
<evidence type="ECO:0000256" key="6">
    <source>
        <dbReference type="ARBA" id="ARBA00037589"/>
    </source>
</evidence>
<dbReference type="InterPro" id="IPR036108">
    <property type="entry name" value="4pyrrol_syn_uPrphyn_synt_sf"/>
</dbReference>
<evidence type="ECO:0000256" key="5">
    <source>
        <dbReference type="ARBA" id="ARBA00023244"/>
    </source>
</evidence>
<dbReference type="Pfam" id="PF02602">
    <property type="entry name" value="HEM4"/>
    <property type="match status" value="1"/>
</dbReference>
<evidence type="ECO:0000256" key="2">
    <source>
        <dbReference type="ARBA" id="ARBA00008133"/>
    </source>
</evidence>
<comment type="pathway">
    <text evidence="1 9">Porphyrin-containing compound metabolism; protoporphyrin-IX biosynthesis; coproporphyrinogen-III from 5-aminolevulinate: step 3/4.</text>
</comment>
<evidence type="ECO:0000256" key="3">
    <source>
        <dbReference type="ARBA" id="ARBA00013109"/>
    </source>
</evidence>
<evidence type="ECO:0000313" key="12">
    <source>
        <dbReference type="EMBL" id="MFC5295982.1"/>
    </source>
</evidence>
<accession>A0ABW0F979</accession>
<dbReference type="Gene3D" id="3.40.50.10090">
    <property type="match status" value="2"/>
</dbReference>
<comment type="function">
    <text evidence="6 9">Catalyzes cyclization of the linear tetrapyrrole, hydroxymethylbilane, to the macrocyclic uroporphyrinogen III.</text>
</comment>
<feature type="domain" description="Tetrapyrrole biosynthesis uroporphyrinogen III synthase" evidence="11">
    <location>
        <begin position="26"/>
        <end position="268"/>
    </location>
</feature>
<reference evidence="13" key="1">
    <citation type="journal article" date="2019" name="Int. J. Syst. Evol. Microbiol.">
        <title>The Global Catalogue of Microorganisms (GCM) 10K type strain sequencing project: providing services to taxonomists for standard genome sequencing and annotation.</title>
        <authorList>
            <consortium name="The Broad Institute Genomics Platform"/>
            <consortium name="The Broad Institute Genome Sequencing Center for Infectious Disease"/>
            <person name="Wu L."/>
            <person name="Ma J."/>
        </authorList>
    </citation>
    <scope>NUCLEOTIDE SEQUENCE [LARGE SCALE GENOMIC DNA]</scope>
    <source>
        <strain evidence="13">CGMCC 1.16455</strain>
    </source>
</reference>
<evidence type="ECO:0000256" key="10">
    <source>
        <dbReference type="SAM" id="MobiDB-lite"/>
    </source>
</evidence>
<dbReference type="EMBL" id="JBHSLN010000003">
    <property type="protein sequence ID" value="MFC5295982.1"/>
    <property type="molecule type" value="Genomic_DNA"/>
</dbReference>
<dbReference type="GO" id="GO:0004852">
    <property type="term" value="F:uroporphyrinogen-III synthase activity"/>
    <property type="evidence" value="ECO:0007669"/>
    <property type="project" value="UniProtKB-EC"/>
</dbReference>
<comment type="similarity">
    <text evidence="2 9">Belongs to the uroporphyrinogen-III synthase family.</text>
</comment>
<evidence type="ECO:0000313" key="13">
    <source>
        <dbReference type="Proteomes" id="UP001595937"/>
    </source>
</evidence>